<organism evidence="1 2">
    <name type="scientific">Didymella heteroderae</name>
    <dbReference type="NCBI Taxonomy" id="1769908"/>
    <lineage>
        <taxon>Eukaryota</taxon>
        <taxon>Fungi</taxon>
        <taxon>Dikarya</taxon>
        <taxon>Ascomycota</taxon>
        <taxon>Pezizomycotina</taxon>
        <taxon>Dothideomycetes</taxon>
        <taxon>Pleosporomycetidae</taxon>
        <taxon>Pleosporales</taxon>
        <taxon>Pleosporineae</taxon>
        <taxon>Didymellaceae</taxon>
        <taxon>Didymella</taxon>
    </lineage>
</organism>
<keyword evidence="2" id="KW-1185">Reference proteome</keyword>
<proteinExistence type="predicted"/>
<dbReference type="EMBL" id="SWKV01000063">
    <property type="protein sequence ID" value="KAF3034904.1"/>
    <property type="molecule type" value="Genomic_DNA"/>
</dbReference>
<evidence type="ECO:0000313" key="2">
    <source>
        <dbReference type="Proteomes" id="UP000758155"/>
    </source>
</evidence>
<evidence type="ECO:0000313" key="1">
    <source>
        <dbReference type="EMBL" id="KAF3034904.1"/>
    </source>
</evidence>
<gene>
    <name evidence="1" type="ORF">E8E12_005252</name>
</gene>
<comment type="caution">
    <text evidence="1">The sequence shown here is derived from an EMBL/GenBank/DDBJ whole genome shotgun (WGS) entry which is preliminary data.</text>
</comment>
<protein>
    <submittedName>
        <fullName evidence="1">Uncharacterized protein</fullName>
    </submittedName>
</protein>
<reference evidence="1" key="1">
    <citation type="submission" date="2019-04" db="EMBL/GenBank/DDBJ databases">
        <title>Sequencing of skin fungus with MAO and IRED activity.</title>
        <authorList>
            <person name="Marsaioli A.J."/>
            <person name="Bonatto J.M.C."/>
            <person name="Reis Junior O."/>
        </authorList>
    </citation>
    <scope>NUCLEOTIDE SEQUENCE</scope>
    <source>
        <strain evidence="1">28M1</strain>
    </source>
</reference>
<sequence>MDGRFVVRLPEGFSNVLTVKLAVLYMEQYLLNPKVRTAPWKVGEEVAMYIYLAELFALIGMPRVSRDVEGSILHRLRESPLQIEDICAIWSRDNHNHPSRYIEAMADNIATFMCVPTLDLFGMEHDMEPEEIYEEVIKKKMKRMRNAYPVKEGGNKQRMRYETTLLERVLAAPVNMALKQLVWTANTFTPKEAARCAEWIEIRAVRSRVVAQPHLAGMKKIVLARASDMESGGENSG</sequence>
<dbReference type="OrthoDB" id="3766683at2759"/>
<dbReference type="AlphaFoldDB" id="A0A9P4WKP1"/>
<name>A0A9P4WKP1_9PLEO</name>
<dbReference type="Proteomes" id="UP000758155">
    <property type="component" value="Unassembled WGS sequence"/>
</dbReference>
<accession>A0A9P4WKP1</accession>